<evidence type="ECO:0000313" key="1">
    <source>
        <dbReference type="EMBL" id="KAF2624144.1"/>
    </source>
</evidence>
<protein>
    <submittedName>
        <fullName evidence="1">Uncharacterized protein</fullName>
    </submittedName>
</protein>
<dbReference type="Proteomes" id="UP000799754">
    <property type="component" value="Unassembled WGS sequence"/>
</dbReference>
<name>A0ACB6RT82_9PLEO</name>
<gene>
    <name evidence="1" type="ORF">BU25DRAFT_162217</name>
</gene>
<keyword evidence="2" id="KW-1185">Reference proteome</keyword>
<organism evidence="1 2">
    <name type="scientific">Macroventuria anomochaeta</name>
    <dbReference type="NCBI Taxonomy" id="301207"/>
    <lineage>
        <taxon>Eukaryota</taxon>
        <taxon>Fungi</taxon>
        <taxon>Dikarya</taxon>
        <taxon>Ascomycota</taxon>
        <taxon>Pezizomycotina</taxon>
        <taxon>Dothideomycetes</taxon>
        <taxon>Pleosporomycetidae</taxon>
        <taxon>Pleosporales</taxon>
        <taxon>Pleosporineae</taxon>
        <taxon>Didymellaceae</taxon>
        <taxon>Macroventuria</taxon>
    </lineage>
</organism>
<sequence>MTIWQGPDTLHRTQWKAAAREKATVPLTPSYSLISLILDSGINASMREPQRLHLTELAPSNRWQFTKKSRQRLIEGEIGHGKLAQGPRHVNGTIVVPEIHHECRLWSSLFTTQTLPMRAVQCSSSPKTRKKSLLSLSQTINCPFLPRGSKNCKSLTCICLRHRFSICRHKSLRLMTMQKSKRRRTPSLDTFRTNFRTVQARLQFAAGEFG</sequence>
<dbReference type="EMBL" id="MU006732">
    <property type="protein sequence ID" value="KAF2624144.1"/>
    <property type="molecule type" value="Genomic_DNA"/>
</dbReference>
<proteinExistence type="predicted"/>
<comment type="caution">
    <text evidence="1">The sequence shown here is derived from an EMBL/GenBank/DDBJ whole genome shotgun (WGS) entry which is preliminary data.</text>
</comment>
<reference evidence="1" key="1">
    <citation type="journal article" date="2020" name="Stud. Mycol.">
        <title>101 Dothideomycetes genomes: a test case for predicting lifestyles and emergence of pathogens.</title>
        <authorList>
            <person name="Haridas S."/>
            <person name="Albert R."/>
            <person name="Binder M."/>
            <person name="Bloem J."/>
            <person name="Labutti K."/>
            <person name="Salamov A."/>
            <person name="Andreopoulos B."/>
            <person name="Baker S."/>
            <person name="Barry K."/>
            <person name="Bills G."/>
            <person name="Bluhm B."/>
            <person name="Cannon C."/>
            <person name="Castanera R."/>
            <person name="Culley D."/>
            <person name="Daum C."/>
            <person name="Ezra D."/>
            <person name="Gonzalez J."/>
            <person name="Henrissat B."/>
            <person name="Kuo A."/>
            <person name="Liang C."/>
            <person name="Lipzen A."/>
            <person name="Lutzoni F."/>
            <person name="Magnuson J."/>
            <person name="Mondo S."/>
            <person name="Nolan M."/>
            <person name="Ohm R."/>
            <person name="Pangilinan J."/>
            <person name="Park H.-J."/>
            <person name="Ramirez L."/>
            <person name="Alfaro M."/>
            <person name="Sun H."/>
            <person name="Tritt A."/>
            <person name="Yoshinaga Y."/>
            <person name="Zwiers L.-H."/>
            <person name="Turgeon B."/>
            <person name="Goodwin S."/>
            <person name="Spatafora J."/>
            <person name="Crous P."/>
            <person name="Grigoriev I."/>
        </authorList>
    </citation>
    <scope>NUCLEOTIDE SEQUENCE</scope>
    <source>
        <strain evidence="1">CBS 525.71</strain>
    </source>
</reference>
<accession>A0ACB6RT82</accession>
<evidence type="ECO:0000313" key="2">
    <source>
        <dbReference type="Proteomes" id="UP000799754"/>
    </source>
</evidence>